<dbReference type="AlphaFoldDB" id="A3IHQ4"/>
<gene>
    <name evidence="1" type="ORF">CY0110_16112</name>
</gene>
<accession>A3IHQ4</accession>
<evidence type="ECO:0000313" key="1">
    <source>
        <dbReference type="EMBL" id="EAZ93336.1"/>
    </source>
</evidence>
<dbReference type="EMBL" id="AAXW01000002">
    <property type="protein sequence ID" value="EAZ93336.1"/>
    <property type="molecule type" value="Genomic_DNA"/>
</dbReference>
<organism evidence="1 2">
    <name type="scientific">Crocosphaera chwakensis CCY0110</name>
    <dbReference type="NCBI Taxonomy" id="391612"/>
    <lineage>
        <taxon>Bacteria</taxon>
        <taxon>Bacillati</taxon>
        <taxon>Cyanobacteriota</taxon>
        <taxon>Cyanophyceae</taxon>
        <taxon>Oscillatoriophycideae</taxon>
        <taxon>Chroococcales</taxon>
        <taxon>Aphanothecaceae</taxon>
        <taxon>Crocosphaera</taxon>
        <taxon>Crocosphaera chwakensis</taxon>
    </lineage>
</organism>
<proteinExistence type="predicted"/>
<protein>
    <submittedName>
        <fullName evidence="1">Uncharacterized protein</fullName>
    </submittedName>
</protein>
<reference evidence="1 2" key="1">
    <citation type="submission" date="2007-03" db="EMBL/GenBank/DDBJ databases">
        <authorList>
            <person name="Stal L."/>
            <person name="Ferriera S."/>
            <person name="Johnson J."/>
            <person name="Kravitz S."/>
            <person name="Beeson K."/>
            <person name="Sutton G."/>
            <person name="Rogers Y.-H."/>
            <person name="Friedman R."/>
            <person name="Frazier M."/>
            <person name="Venter J.C."/>
        </authorList>
    </citation>
    <scope>NUCLEOTIDE SEQUENCE [LARGE SCALE GENOMIC DNA]</scope>
    <source>
        <strain evidence="1 2">CCY0110</strain>
    </source>
</reference>
<evidence type="ECO:0000313" key="2">
    <source>
        <dbReference type="Proteomes" id="UP000003781"/>
    </source>
</evidence>
<name>A3IHQ4_9CHRO</name>
<dbReference type="Proteomes" id="UP000003781">
    <property type="component" value="Unassembled WGS sequence"/>
</dbReference>
<keyword evidence="2" id="KW-1185">Reference proteome</keyword>
<sequence length="36" mass="4145">MVAPLPFLFCLGLLSYQAPMDRVNLIYSMLCYFAWG</sequence>
<comment type="caution">
    <text evidence="1">The sequence shown here is derived from an EMBL/GenBank/DDBJ whole genome shotgun (WGS) entry which is preliminary data.</text>
</comment>